<keyword evidence="2" id="KW-1185">Reference proteome</keyword>
<organism evidence="1 2">
    <name type="scientific">Oculimacula yallundae</name>
    <dbReference type="NCBI Taxonomy" id="86028"/>
    <lineage>
        <taxon>Eukaryota</taxon>
        <taxon>Fungi</taxon>
        <taxon>Dikarya</taxon>
        <taxon>Ascomycota</taxon>
        <taxon>Pezizomycotina</taxon>
        <taxon>Leotiomycetes</taxon>
        <taxon>Helotiales</taxon>
        <taxon>Ploettnerulaceae</taxon>
        <taxon>Oculimacula</taxon>
    </lineage>
</organism>
<protein>
    <submittedName>
        <fullName evidence="1">Uncharacterized protein</fullName>
    </submittedName>
</protein>
<dbReference type="EMBL" id="JAZHXI010000010">
    <property type="protein sequence ID" value="KAL2067371.1"/>
    <property type="molecule type" value="Genomic_DNA"/>
</dbReference>
<gene>
    <name evidence="1" type="ORF">VTL71DRAFT_1796</name>
</gene>
<name>A0ABR4CD29_9HELO</name>
<evidence type="ECO:0000313" key="2">
    <source>
        <dbReference type="Proteomes" id="UP001595075"/>
    </source>
</evidence>
<accession>A0ABR4CD29</accession>
<sequence length="136" mass="15945">MLTSKVSGIGLVVKLIKSNILLWLNIYKRSPLTPETLILCSHLSKGKNAYLCGREISFLLSILRQKFCTEKNMRMRKPNSRTSKIRTTPVRWKKQGKVVRDWKRLHQSSFYRKFPFVSHPSNASLWCIQRARELII</sequence>
<evidence type="ECO:0000313" key="1">
    <source>
        <dbReference type="EMBL" id="KAL2067371.1"/>
    </source>
</evidence>
<dbReference type="Proteomes" id="UP001595075">
    <property type="component" value="Unassembled WGS sequence"/>
</dbReference>
<comment type="caution">
    <text evidence="1">The sequence shown here is derived from an EMBL/GenBank/DDBJ whole genome shotgun (WGS) entry which is preliminary data.</text>
</comment>
<proteinExistence type="predicted"/>
<reference evidence="1 2" key="1">
    <citation type="journal article" date="2024" name="Commun. Biol.">
        <title>Comparative genomic analysis of thermophilic fungi reveals convergent evolutionary adaptations and gene losses.</title>
        <authorList>
            <person name="Steindorff A.S."/>
            <person name="Aguilar-Pontes M.V."/>
            <person name="Robinson A.J."/>
            <person name="Andreopoulos B."/>
            <person name="LaButti K."/>
            <person name="Kuo A."/>
            <person name="Mondo S."/>
            <person name="Riley R."/>
            <person name="Otillar R."/>
            <person name="Haridas S."/>
            <person name="Lipzen A."/>
            <person name="Grimwood J."/>
            <person name="Schmutz J."/>
            <person name="Clum A."/>
            <person name="Reid I.D."/>
            <person name="Moisan M.C."/>
            <person name="Butler G."/>
            <person name="Nguyen T.T.M."/>
            <person name="Dewar K."/>
            <person name="Conant G."/>
            <person name="Drula E."/>
            <person name="Henrissat B."/>
            <person name="Hansel C."/>
            <person name="Singer S."/>
            <person name="Hutchinson M.I."/>
            <person name="de Vries R.P."/>
            <person name="Natvig D.O."/>
            <person name="Powell A.J."/>
            <person name="Tsang A."/>
            <person name="Grigoriev I.V."/>
        </authorList>
    </citation>
    <scope>NUCLEOTIDE SEQUENCE [LARGE SCALE GENOMIC DNA]</scope>
    <source>
        <strain evidence="1 2">CBS 494.80</strain>
    </source>
</reference>